<evidence type="ECO:0000259" key="12">
    <source>
        <dbReference type="Pfam" id="PF14842"/>
    </source>
</evidence>
<evidence type="ECO:0000313" key="13">
    <source>
        <dbReference type="EMBL" id="GGC97505.1"/>
    </source>
</evidence>
<feature type="domain" description="Flagellar motor switch protein FliG middle" evidence="11">
    <location>
        <begin position="125"/>
        <end position="191"/>
    </location>
</feature>
<dbReference type="RefSeq" id="WP_268236882.1">
    <property type="nucleotide sequence ID" value="NZ_BMJI01000020.1"/>
</dbReference>
<dbReference type="PANTHER" id="PTHR30534:SF0">
    <property type="entry name" value="FLAGELLAR MOTOR SWITCH PROTEIN FLIG"/>
    <property type="match status" value="1"/>
</dbReference>
<keyword evidence="13" id="KW-0969">Cilium</keyword>
<dbReference type="PANTHER" id="PTHR30534">
    <property type="entry name" value="FLAGELLAR MOTOR SWITCH PROTEIN FLIG"/>
    <property type="match status" value="1"/>
</dbReference>
<keyword evidence="13" id="KW-0282">Flagellum</keyword>
<dbReference type="SUPFAM" id="SSF48029">
    <property type="entry name" value="FliG"/>
    <property type="match status" value="2"/>
</dbReference>
<dbReference type="Proteomes" id="UP000597761">
    <property type="component" value="Unassembled WGS sequence"/>
</dbReference>
<dbReference type="Pfam" id="PF01706">
    <property type="entry name" value="FliG_C"/>
    <property type="match status" value="1"/>
</dbReference>
<dbReference type="InterPro" id="IPR032779">
    <property type="entry name" value="FliG_M"/>
</dbReference>
<evidence type="ECO:0000256" key="1">
    <source>
        <dbReference type="ARBA" id="ARBA00004117"/>
    </source>
</evidence>
<reference evidence="14" key="1">
    <citation type="journal article" date="2019" name="Int. J. Syst. Evol. Microbiol.">
        <title>The Global Catalogue of Microorganisms (GCM) 10K type strain sequencing project: providing services to taxonomists for standard genome sequencing and annotation.</title>
        <authorList>
            <consortium name="The Broad Institute Genomics Platform"/>
            <consortium name="The Broad Institute Genome Sequencing Center for Infectious Disease"/>
            <person name="Wu L."/>
            <person name="Ma J."/>
        </authorList>
    </citation>
    <scope>NUCLEOTIDE SEQUENCE [LARGE SCALE GENOMIC DNA]</scope>
    <source>
        <strain evidence="14">CGMCC 1.15480</strain>
    </source>
</reference>
<dbReference type="Pfam" id="PF14841">
    <property type="entry name" value="FliG_M"/>
    <property type="match status" value="1"/>
</dbReference>
<evidence type="ECO:0000313" key="14">
    <source>
        <dbReference type="Proteomes" id="UP000597761"/>
    </source>
</evidence>
<evidence type="ECO:0000259" key="11">
    <source>
        <dbReference type="Pfam" id="PF14841"/>
    </source>
</evidence>
<dbReference type="NCBIfam" id="TIGR00207">
    <property type="entry name" value="fliG"/>
    <property type="match status" value="1"/>
</dbReference>
<protein>
    <recommendedName>
        <fullName evidence="4">Flagellar motor switch protein FliG</fullName>
    </recommendedName>
</protein>
<comment type="caution">
    <text evidence="13">The sequence shown here is derived from an EMBL/GenBank/DDBJ whole genome shotgun (WGS) entry which is preliminary data.</text>
</comment>
<keyword evidence="14" id="KW-1185">Reference proteome</keyword>
<keyword evidence="8" id="KW-0472">Membrane</keyword>
<dbReference type="Pfam" id="PF14842">
    <property type="entry name" value="FliG_N"/>
    <property type="match status" value="1"/>
</dbReference>
<dbReference type="InterPro" id="IPR000090">
    <property type="entry name" value="Flg_Motor_Flig"/>
</dbReference>
<name>A0ABQ1PIA0_9MICC</name>
<dbReference type="Gene3D" id="1.10.220.30">
    <property type="match status" value="3"/>
</dbReference>
<keyword evidence="7" id="KW-0283">Flagellar rotation</keyword>
<dbReference type="InterPro" id="IPR011002">
    <property type="entry name" value="FliG_a-hlx"/>
</dbReference>
<feature type="domain" description="Flagellar motor switch protein FliG C-terminal" evidence="10">
    <location>
        <begin position="226"/>
        <end position="332"/>
    </location>
</feature>
<keyword evidence="5" id="KW-1003">Cell membrane</keyword>
<evidence type="ECO:0000256" key="2">
    <source>
        <dbReference type="ARBA" id="ARBA00004413"/>
    </source>
</evidence>
<comment type="similarity">
    <text evidence="3">Belongs to the FliG family.</text>
</comment>
<dbReference type="EMBL" id="BMJI01000020">
    <property type="protein sequence ID" value="GGC97505.1"/>
    <property type="molecule type" value="Genomic_DNA"/>
</dbReference>
<evidence type="ECO:0000256" key="9">
    <source>
        <dbReference type="ARBA" id="ARBA00023143"/>
    </source>
</evidence>
<evidence type="ECO:0000256" key="6">
    <source>
        <dbReference type="ARBA" id="ARBA00022500"/>
    </source>
</evidence>
<keyword evidence="13" id="KW-0966">Cell projection</keyword>
<dbReference type="PRINTS" id="PR00954">
    <property type="entry name" value="FLGMOTORFLIG"/>
</dbReference>
<accession>A0ABQ1PIA0</accession>
<sequence length="341" mass="36287">MSQQIAPPPRVLTGTQKAAVVLMQMSAENAARVLAQFSEAEAEEIAAEIVRLNRVDAETAESVIAEFHDIALSGRRTPLGGRGVAADLLEASFGAERAAGVMDRVTFTAAGRSFEFLEDIEAGDLVNLLDGELPETAALVLAHLDPQQGSAVLAGLDRSRSVEIARAIAVMGTATPEAIGVVAETLRARVGTSGVPRRAATVGGLQPLLNIINRADVATERAVLDGLTERDPMLAEEVRARMLTFEDLVTFERRDVQRILRGLDAAVLARAMKGAPAPVVEVVLGNVSDRNREILQAESASTGPVRASEVEQARAEVVRSIRALEADGEITLRRGDDDYVD</sequence>
<keyword evidence="6" id="KW-0145">Chemotaxis</keyword>
<evidence type="ECO:0000256" key="5">
    <source>
        <dbReference type="ARBA" id="ARBA00022475"/>
    </source>
</evidence>
<evidence type="ECO:0000256" key="8">
    <source>
        <dbReference type="ARBA" id="ARBA00023136"/>
    </source>
</evidence>
<gene>
    <name evidence="13" type="primary">fliG</name>
    <name evidence="13" type="ORF">GCM10011512_25620</name>
</gene>
<dbReference type="InterPro" id="IPR028263">
    <property type="entry name" value="FliG_N"/>
</dbReference>
<evidence type="ECO:0000259" key="10">
    <source>
        <dbReference type="Pfam" id="PF01706"/>
    </source>
</evidence>
<evidence type="ECO:0000256" key="3">
    <source>
        <dbReference type="ARBA" id="ARBA00010299"/>
    </source>
</evidence>
<keyword evidence="9" id="KW-0975">Bacterial flagellum</keyword>
<feature type="domain" description="Flagellar motor switch protein FliG N-terminal" evidence="12">
    <location>
        <begin position="12"/>
        <end position="112"/>
    </location>
</feature>
<comment type="subcellular location">
    <subcellularLocation>
        <location evidence="1">Bacterial flagellum basal body</location>
    </subcellularLocation>
    <subcellularLocation>
        <location evidence="2">Cell membrane</location>
        <topology evidence="2">Peripheral membrane protein</topology>
        <orientation evidence="2">Cytoplasmic side</orientation>
    </subcellularLocation>
</comment>
<evidence type="ECO:0000256" key="4">
    <source>
        <dbReference type="ARBA" id="ARBA00021870"/>
    </source>
</evidence>
<organism evidence="13 14">
    <name type="scientific">Tersicoccus solisilvae</name>
    <dbReference type="NCBI Taxonomy" id="1882339"/>
    <lineage>
        <taxon>Bacteria</taxon>
        <taxon>Bacillati</taxon>
        <taxon>Actinomycetota</taxon>
        <taxon>Actinomycetes</taxon>
        <taxon>Micrococcales</taxon>
        <taxon>Micrococcaceae</taxon>
        <taxon>Tersicoccus</taxon>
    </lineage>
</organism>
<evidence type="ECO:0000256" key="7">
    <source>
        <dbReference type="ARBA" id="ARBA00022779"/>
    </source>
</evidence>
<proteinExistence type="inferred from homology"/>
<dbReference type="InterPro" id="IPR023087">
    <property type="entry name" value="Flg_Motor_Flig_C"/>
</dbReference>